<feature type="transmembrane region" description="Helical" evidence="1">
    <location>
        <begin position="60"/>
        <end position="82"/>
    </location>
</feature>
<keyword evidence="1" id="KW-0472">Membrane</keyword>
<sequence length="91" mass="9986">MLAVIILFTVGFLVGFLVKRWIKSTKPIERLVTIAIWLLIFILGTNVGFNTVVMSNLHTLGLWALIIAAGSIAGSIAVVAIIQRYIYKGRS</sequence>
<comment type="caution">
    <text evidence="2">The sequence shown here is derived from an EMBL/GenBank/DDBJ whole genome shotgun (WGS) entry which is preliminary data.</text>
</comment>
<organism evidence="2 3">
    <name type="scientific">Acetobacteroides hydrogenigenes</name>
    <dbReference type="NCBI Taxonomy" id="979970"/>
    <lineage>
        <taxon>Bacteria</taxon>
        <taxon>Pseudomonadati</taxon>
        <taxon>Bacteroidota</taxon>
        <taxon>Bacteroidia</taxon>
        <taxon>Bacteroidales</taxon>
        <taxon>Rikenellaceae</taxon>
        <taxon>Acetobacteroides</taxon>
    </lineage>
</organism>
<dbReference type="AlphaFoldDB" id="A0A4R2EX02"/>
<keyword evidence="1" id="KW-0812">Transmembrane</keyword>
<dbReference type="RefSeq" id="WP_131838010.1">
    <property type="nucleotide sequence ID" value="NZ_SLWB01000001.1"/>
</dbReference>
<protein>
    <submittedName>
        <fullName evidence="2">Lysine exporter LysO-like protein</fullName>
    </submittedName>
</protein>
<evidence type="ECO:0000313" key="2">
    <source>
        <dbReference type="EMBL" id="TCN73236.1"/>
    </source>
</evidence>
<keyword evidence="1" id="KW-1133">Transmembrane helix</keyword>
<feature type="transmembrane region" description="Helical" evidence="1">
    <location>
        <begin position="34"/>
        <end position="54"/>
    </location>
</feature>
<dbReference type="EMBL" id="SLWB01000001">
    <property type="protein sequence ID" value="TCN73236.1"/>
    <property type="molecule type" value="Genomic_DNA"/>
</dbReference>
<dbReference type="Proteomes" id="UP000294830">
    <property type="component" value="Unassembled WGS sequence"/>
</dbReference>
<dbReference type="GO" id="GO:0015661">
    <property type="term" value="F:L-lysine efflux transmembrane transporter activity"/>
    <property type="evidence" value="ECO:0007669"/>
    <property type="project" value="InterPro"/>
</dbReference>
<feature type="transmembrane region" description="Helical" evidence="1">
    <location>
        <begin position="6"/>
        <end position="22"/>
    </location>
</feature>
<name>A0A4R2EX02_9BACT</name>
<proteinExistence type="predicted"/>
<gene>
    <name evidence="2" type="ORF">CLV25_101457</name>
</gene>
<dbReference type="OrthoDB" id="711065at2"/>
<dbReference type="InterPro" id="IPR005642">
    <property type="entry name" value="LysO"/>
</dbReference>
<reference evidence="2 3" key="1">
    <citation type="submission" date="2019-03" db="EMBL/GenBank/DDBJ databases">
        <title>Genomic Encyclopedia of Archaeal and Bacterial Type Strains, Phase II (KMG-II): from individual species to whole genera.</title>
        <authorList>
            <person name="Goeker M."/>
        </authorList>
    </citation>
    <scope>NUCLEOTIDE SEQUENCE [LARGE SCALE GENOMIC DNA]</scope>
    <source>
        <strain evidence="2 3">RL-C</strain>
    </source>
</reference>
<evidence type="ECO:0000313" key="3">
    <source>
        <dbReference type="Proteomes" id="UP000294830"/>
    </source>
</evidence>
<accession>A0A4R2EX02</accession>
<dbReference type="Pfam" id="PF03956">
    <property type="entry name" value="Lys_export"/>
    <property type="match status" value="1"/>
</dbReference>
<keyword evidence="3" id="KW-1185">Reference proteome</keyword>
<evidence type="ECO:0000256" key="1">
    <source>
        <dbReference type="SAM" id="Phobius"/>
    </source>
</evidence>